<dbReference type="PROSITE" id="PS50144">
    <property type="entry name" value="MATH"/>
    <property type="match status" value="1"/>
</dbReference>
<dbReference type="Proteomes" id="UP000886998">
    <property type="component" value="Unassembled WGS sequence"/>
</dbReference>
<proteinExistence type="predicted"/>
<sequence length="600" mass="68462">MRTVVGENCEYIFQWNIENFSYCWQKIKQGIESPLFTAESIDNSKWRMFINPRGSSRCGSYIGYFLRRMRDDGPEILEIDSALEFLTMDGTVIKRMSVIKQVFKKDDGFGYPEVEKREDVVVKDRDCFLPFDTLSVRCRIRRSRTNPVETAELFARTIISVEKRCFVWSVENFSTLEFDQKTPYVIRSTDGDVLMTLNLFLSGGQSCGDIIIINITSPRQKVKFFTLNVYLTDKKGNKLDGGEQQFFSDRLERGSTFPLLFSRKHLMKKKDDYLQNDVLSLNCKCAFSTGIAFGGIVKREFGLNSLTNRNERDGDEHYVDQEENPPSKKVKRNDNKSVKTEPQQNATEKKTDDVFPEAPSSQKNQQEKETLPKNSKMRLRSRNLNNMDEEHSNLGKNFPEGKETASKPASKGVNKLTRKTTKGTSRNSSSEKEVDGGKKIISKKNIEGSAKNNDEFHDDEEDIDSDSTLVSSTESMKDDEQPSCSNAFVKRNKKPKKKERRSGKGPDDRASSSGLVKANEYLTNSAADNSMDTVWSEEDRHEDYAYRPIGAPPPTPPADRFDVLSVFKMCDRIQNSYNPVPVQYADDPALAAAFRYIKRH</sequence>
<accession>A0A8X6WM51</accession>
<evidence type="ECO:0000313" key="4">
    <source>
        <dbReference type="Proteomes" id="UP000886998"/>
    </source>
</evidence>
<dbReference type="Gene3D" id="2.60.210.10">
    <property type="entry name" value="Apoptosis, Tumor Necrosis Factor Receptor Associated Protein 2, Chain A"/>
    <property type="match status" value="1"/>
</dbReference>
<feature type="compositionally biased region" description="Basic residues" evidence="1">
    <location>
        <begin position="490"/>
        <end position="501"/>
    </location>
</feature>
<organism evidence="3 4">
    <name type="scientific">Trichonephila inaurata madagascariensis</name>
    <dbReference type="NCBI Taxonomy" id="2747483"/>
    <lineage>
        <taxon>Eukaryota</taxon>
        <taxon>Metazoa</taxon>
        <taxon>Ecdysozoa</taxon>
        <taxon>Arthropoda</taxon>
        <taxon>Chelicerata</taxon>
        <taxon>Arachnida</taxon>
        <taxon>Araneae</taxon>
        <taxon>Araneomorphae</taxon>
        <taxon>Entelegynae</taxon>
        <taxon>Araneoidea</taxon>
        <taxon>Nephilidae</taxon>
        <taxon>Trichonephila</taxon>
        <taxon>Trichonephila inaurata</taxon>
    </lineage>
</organism>
<dbReference type="SUPFAM" id="SSF49599">
    <property type="entry name" value="TRAF domain-like"/>
    <property type="match status" value="1"/>
</dbReference>
<evidence type="ECO:0000256" key="1">
    <source>
        <dbReference type="SAM" id="MobiDB-lite"/>
    </source>
</evidence>
<reference evidence="3" key="1">
    <citation type="submission" date="2020-08" db="EMBL/GenBank/DDBJ databases">
        <title>Multicomponent nature underlies the extraordinary mechanical properties of spider dragline silk.</title>
        <authorList>
            <person name="Kono N."/>
            <person name="Nakamura H."/>
            <person name="Mori M."/>
            <person name="Yoshida Y."/>
            <person name="Ohtoshi R."/>
            <person name="Malay A.D."/>
            <person name="Moran D.A.P."/>
            <person name="Tomita M."/>
            <person name="Numata K."/>
            <person name="Arakawa K."/>
        </authorList>
    </citation>
    <scope>NUCLEOTIDE SEQUENCE</scope>
</reference>
<feature type="region of interest" description="Disordered" evidence="1">
    <location>
        <begin position="308"/>
        <end position="523"/>
    </location>
</feature>
<gene>
    <name evidence="3" type="primary">Tdpoz5_39</name>
    <name evidence="3" type="ORF">TNIN_496221</name>
</gene>
<dbReference type="InterPro" id="IPR002083">
    <property type="entry name" value="MATH/TRAF_dom"/>
</dbReference>
<dbReference type="Pfam" id="PF22486">
    <property type="entry name" value="MATH_2"/>
    <property type="match status" value="1"/>
</dbReference>
<feature type="compositionally biased region" description="Basic and acidic residues" evidence="1">
    <location>
        <begin position="429"/>
        <end position="438"/>
    </location>
</feature>
<dbReference type="InterPro" id="IPR008974">
    <property type="entry name" value="TRAF-like"/>
</dbReference>
<keyword evidence="4" id="KW-1185">Reference proteome</keyword>
<feature type="compositionally biased region" description="Basic and acidic residues" evidence="1">
    <location>
        <begin position="309"/>
        <end position="320"/>
    </location>
</feature>
<evidence type="ECO:0000259" key="2">
    <source>
        <dbReference type="PROSITE" id="PS50144"/>
    </source>
</evidence>
<dbReference type="AlphaFoldDB" id="A0A8X6WM51"/>
<feature type="compositionally biased region" description="Acidic residues" evidence="1">
    <location>
        <begin position="456"/>
        <end position="465"/>
    </location>
</feature>
<dbReference type="OrthoDB" id="10329863at2759"/>
<protein>
    <submittedName>
        <fullName evidence="3">TD and POZ domain-containing protein 5</fullName>
    </submittedName>
</protein>
<feature type="domain" description="MATH" evidence="2">
    <location>
        <begin position="10"/>
        <end position="140"/>
    </location>
</feature>
<evidence type="ECO:0000313" key="3">
    <source>
        <dbReference type="EMBL" id="GFY37240.1"/>
    </source>
</evidence>
<dbReference type="EMBL" id="BMAV01000192">
    <property type="protein sequence ID" value="GFY37240.1"/>
    <property type="molecule type" value="Genomic_DNA"/>
</dbReference>
<comment type="caution">
    <text evidence="3">The sequence shown here is derived from an EMBL/GenBank/DDBJ whole genome shotgun (WGS) entry which is preliminary data.</text>
</comment>
<name>A0A8X6WM51_9ARAC</name>
<feature type="compositionally biased region" description="Basic and acidic residues" evidence="1">
    <location>
        <begin position="388"/>
        <end position="405"/>
    </location>
</feature>